<dbReference type="Gene3D" id="1.25.40.340">
    <property type="match status" value="1"/>
</dbReference>
<reference evidence="2 3" key="1">
    <citation type="submission" date="2020-07" db="EMBL/GenBank/DDBJ databases">
        <title>Sequencing the genomes of 1000 actinobacteria strains.</title>
        <authorList>
            <person name="Klenk H.-P."/>
        </authorList>
    </citation>
    <scope>NUCLEOTIDE SEQUENCE [LARGE SCALE GENOMIC DNA]</scope>
    <source>
        <strain evidence="2 3">DSM 19970</strain>
    </source>
</reference>
<dbReference type="SUPFAM" id="SSF101473">
    <property type="entry name" value="DhaL-like"/>
    <property type="match status" value="1"/>
</dbReference>
<sequence length="529" mass="53531">MADAESRDLRRWLASGAQAVKRARKRLDAINVFPVPDADTGTNMYLTLQEGNRAVAKLPQTASHREVVAAFARGALVGARGNSGVIVSQYLSAFLTAIDSAGGLTDAKPAAIASALQSAADAAYAAVGAPVEGTMLSVAQAASLGAADAAAAKGGRNDVIVAAVVAARSALRATLDDLPAARKAGVVDAGAAGLVLQLEMLAETLAGSGALAGIAYVEWELASTGAGVVAVPVHHEQLDVGGAYEVMFVARLEDRSPGAKDEQRRPVKGSPRGSALTELTAALADLGDSVAVTGAHGLVNAHVHTNRPDDAVTAGIERNARQILVSSLSLGDAREGSRDHDRAATGVVALTSSPGLAAPLADAGAIVLVVPDPARLKRRELRRAVRDATGRGVVIAAGNPQLRAAAVGLANHRSGVGVTVLPAEHEAQVIAAVAAGATVTPGEPLEAVMRSAVARCDVASSTSATLVDDVARLLRADVEVITLVLGNDAPPGVLDVVRRRAATVCPSADIAIYQGGHGSPDVLIGVERS</sequence>
<evidence type="ECO:0000313" key="3">
    <source>
        <dbReference type="Proteomes" id="UP000547973"/>
    </source>
</evidence>
<dbReference type="InterPro" id="IPR048394">
    <property type="entry name" value="FakA-like_M"/>
</dbReference>
<dbReference type="Proteomes" id="UP000547973">
    <property type="component" value="Unassembled WGS sequence"/>
</dbReference>
<dbReference type="InterPro" id="IPR036117">
    <property type="entry name" value="DhaL_dom_sf"/>
</dbReference>
<accession>A0A7Z0CGY8</accession>
<dbReference type="InterPro" id="IPR050270">
    <property type="entry name" value="DegV_domain_contain"/>
</dbReference>
<protein>
    <recommendedName>
        <fullName evidence="1">DhaL domain-containing protein</fullName>
    </recommendedName>
</protein>
<organism evidence="2 3">
    <name type="scientific">Demequina lutea</name>
    <dbReference type="NCBI Taxonomy" id="431489"/>
    <lineage>
        <taxon>Bacteria</taxon>
        <taxon>Bacillati</taxon>
        <taxon>Actinomycetota</taxon>
        <taxon>Actinomycetes</taxon>
        <taxon>Micrococcales</taxon>
        <taxon>Demequinaceae</taxon>
        <taxon>Demequina</taxon>
    </lineage>
</organism>
<dbReference type="GO" id="GO:0006071">
    <property type="term" value="P:glycerol metabolic process"/>
    <property type="evidence" value="ECO:0007669"/>
    <property type="project" value="InterPro"/>
</dbReference>
<dbReference type="GO" id="GO:0004371">
    <property type="term" value="F:glycerone kinase activity"/>
    <property type="evidence" value="ECO:0007669"/>
    <property type="project" value="InterPro"/>
</dbReference>
<dbReference type="PROSITE" id="PS51480">
    <property type="entry name" value="DHAL"/>
    <property type="match status" value="1"/>
</dbReference>
<gene>
    <name evidence="2" type="ORF">BKA03_001055</name>
</gene>
<dbReference type="AlphaFoldDB" id="A0A7Z0CGY8"/>
<dbReference type="RefSeq" id="WP_062075907.1">
    <property type="nucleotide sequence ID" value="NZ_BBRC01000014.1"/>
</dbReference>
<dbReference type="SMART" id="SM01120">
    <property type="entry name" value="Dak2"/>
    <property type="match status" value="1"/>
</dbReference>
<dbReference type="EMBL" id="JACBZO010000001">
    <property type="protein sequence ID" value="NYI40936.1"/>
    <property type="molecule type" value="Genomic_DNA"/>
</dbReference>
<dbReference type="InterPro" id="IPR004007">
    <property type="entry name" value="DhaL_dom"/>
</dbReference>
<dbReference type="OrthoDB" id="9760324at2"/>
<dbReference type="PANTHER" id="PTHR33434">
    <property type="entry name" value="DEGV DOMAIN-CONTAINING PROTEIN DR_1986-RELATED"/>
    <property type="match status" value="1"/>
</dbReference>
<dbReference type="InterPro" id="IPR033470">
    <property type="entry name" value="FakA-like_C"/>
</dbReference>
<evidence type="ECO:0000259" key="1">
    <source>
        <dbReference type="PROSITE" id="PS51480"/>
    </source>
</evidence>
<feature type="domain" description="DhaL" evidence="1">
    <location>
        <begin position="7"/>
        <end position="203"/>
    </location>
</feature>
<evidence type="ECO:0000313" key="2">
    <source>
        <dbReference type="EMBL" id="NYI40936.1"/>
    </source>
</evidence>
<dbReference type="Pfam" id="PF02734">
    <property type="entry name" value="Dak2"/>
    <property type="match status" value="1"/>
</dbReference>
<dbReference type="PANTHER" id="PTHR33434:SF4">
    <property type="entry name" value="PHOSPHATASE PROTEIN"/>
    <property type="match status" value="1"/>
</dbReference>
<keyword evidence="3" id="KW-1185">Reference proteome</keyword>
<name>A0A7Z0CGY8_9MICO</name>
<comment type="caution">
    <text evidence="2">The sequence shown here is derived from an EMBL/GenBank/DDBJ whole genome shotgun (WGS) entry which is preliminary data.</text>
</comment>
<dbReference type="SMART" id="SM01121">
    <property type="entry name" value="Dak1_2"/>
    <property type="match status" value="1"/>
</dbReference>
<dbReference type="Pfam" id="PF21645">
    <property type="entry name" value="FakA-like_M"/>
    <property type="match status" value="1"/>
</dbReference>
<proteinExistence type="predicted"/>